<keyword evidence="8" id="KW-0511">Multifunctional enzyme</keyword>
<dbReference type="InterPro" id="IPR042195">
    <property type="entry name" value="ArgJ_beta_C"/>
</dbReference>
<evidence type="ECO:0000256" key="1">
    <source>
        <dbReference type="ARBA" id="ARBA00006774"/>
    </source>
</evidence>
<dbReference type="GO" id="GO:0004358">
    <property type="term" value="F:L-glutamate N-acetyltransferase activity, acting on acetyl-L-ornithine as donor"/>
    <property type="evidence" value="ECO:0007669"/>
    <property type="project" value="UniProtKB-UniRule"/>
</dbReference>
<reference evidence="9" key="1">
    <citation type="journal article" date="2014" name="Int. J. Syst. Evol. Microbiol.">
        <title>Complete genome sequence of Corynebacterium casei LMG S-19264T (=DSM 44701T), isolated from a smear-ripened cheese.</title>
        <authorList>
            <consortium name="US DOE Joint Genome Institute (JGI-PGF)"/>
            <person name="Walter F."/>
            <person name="Albersmeier A."/>
            <person name="Kalinowski J."/>
            <person name="Ruckert C."/>
        </authorList>
    </citation>
    <scope>NUCLEOTIDE SEQUENCE</scope>
    <source>
        <strain evidence="9">KCTC 23430</strain>
    </source>
</reference>
<name>A0A918XDD2_9GAMM</name>
<feature type="site" description="Cleavage; by autolysis" evidence="8">
    <location>
        <begin position="191"/>
        <end position="192"/>
    </location>
</feature>
<feature type="binding site" evidence="8">
    <location>
        <position position="155"/>
    </location>
    <ligand>
        <name>substrate</name>
    </ligand>
</feature>
<evidence type="ECO:0000256" key="5">
    <source>
        <dbReference type="ARBA" id="ARBA00022679"/>
    </source>
</evidence>
<dbReference type="InterPro" id="IPR016117">
    <property type="entry name" value="ArgJ-like_dom_sf"/>
</dbReference>
<dbReference type="GO" id="GO:0004042">
    <property type="term" value="F:L-glutamate N-acetyltransferase activity"/>
    <property type="evidence" value="ECO:0007669"/>
    <property type="project" value="UniProtKB-UniRule"/>
</dbReference>
<dbReference type="PANTHER" id="PTHR23100:SF0">
    <property type="entry name" value="ARGININE BIOSYNTHESIS BIFUNCTIONAL PROTEIN ARGJ, MITOCHONDRIAL"/>
    <property type="match status" value="1"/>
</dbReference>
<comment type="similarity">
    <text evidence="1 8">Belongs to the ArgJ family.</text>
</comment>
<keyword evidence="7 8" id="KW-0012">Acyltransferase</keyword>
<dbReference type="Proteomes" id="UP000644693">
    <property type="component" value="Unassembled WGS sequence"/>
</dbReference>
<feature type="chain" id="PRO_5038198975" description="Arginine biosynthesis bifunctional protein ArgJ alpha chain" evidence="8">
    <location>
        <begin position="1"/>
        <end position="191"/>
    </location>
</feature>
<comment type="catalytic activity">
    <reaction evidence="8">
        <text>N(2)-acetyl-L-ornithine + L-glutamate = N-acetyl-L-glutamate + L-ornithine</text>
        <dbReference type="Rhea" id="RHEA:15349"/>
        <dbReference type="ChEBI" id="CHEBI:29985"/>
        <dbReference type="ChEBI" id="CHEBI:44337"/>
        <dbReference type="ChEBI" id="CHEBI:46911"/>
        <dbReference type="ChEBI" id="CHEBI:57805"/>
        <dbReference type="EC" id="2.3.1.35"/>
    </reaction>
</comment>
<feature type="binding site" evidence="8">
    <location>
        <position position="279"/>
    </location>
    <ligand>
        <name>substrate</name>
    </ligand>
</feature>
<keyword evidence="6 8" id="KW-0068">Autocatalytic cleavage</keyword>
<keyword evidence="5 8" id="KW-0808">Transferase</keyword>
<evidence type="ECO:0000313" key="9">
    <source>
        <dbReference type="EMBL" id="GHD26020.1"/>
    </source>
</evidence>
<comment type="pathway">
    <text evidence="8">Amino-acid biosynthesis; L-arginine biosynthesis; L-ornithine and N-acetyl-L-glutamate from L-glutamate and N(2)-acetyl-L-ornithine (cyclic): step 1/1.</text>
</comment>
<organism evidence="9 10">
    <name type="scientific">Parahalioglobus pacificus</name>
    <dbReference type="NCBI Taxonomy" id="930806"/>
    <lineage>
        <taxon>Bacteria</taxon>
        <taxon>Pseudomonadati</taxon>
        <taxon>Pseudomonadota</taxon>
        <taxon>Gammaproteobacteria</taxon>
        <taxon>Cellvibrionales</taxon>
        <taxon>Halieaceae</taxon>
        <taxon>Parahalioglobus</taxon>
    </lineage>
</organism>
<dbReference type="InterPro" id="IPR002813">
    <property type="entry name" value="Arg_biosynth_ArgJ"/>
</dbReference>
<dbReference type="NCBIfam" id="TIGR00120">
    <property type="entry name" value="ArgJ"/>
    <property type="match status" value="1"/>
</dbReference>
<reference evidence="9" key="2">
    <citation type="submission" date="2020-09" db="EMBL/GenBank/DDBJ databases">
        <authorList>
            <person name="Sun Q."/>
            <person name="Kim S."/>
        </authorList>
    </citation>
    <scope>NUCLEOTIDE SEQUENCE</scope>
    <source>
        <strain evidence="9">KCTC 23430</strain>
    </source>
</reference>
<dbReference type="RefSeq" id="WP_189474398.1">
    <property type="nucleotide sequence ID" value="NZ_BMYM01000001.1"/>
</dbReference>
<feature type="binding site" evidence="8">
    <location>
        <position position="403"/>
    </location>
    <ligand>
        <name>substrate</name>
    </ligand>
</feature>
<accession>A0A918XDD2</accession>
<evidence type="ECO:0000313" key="10">
    <source>
        <dbReference type="Proteomes" id="UP000644693"/>
    </source>
</evidence>
<evidence type="ECO:0000256" key="8">
    <source>
        <dbReference type="HAMAP-Rule" id="MF_01106"/>
    </source>
</evidence>
<comment type="subunit">
    <text evidence="2 8">Heterotetramer of two alpha and two beta chains.</text>
</comment>
<dbReference type="GO" id="GO:0006526">
    <property type="term" value="P:L-arginine biosynthetic process"/>
    <property type="evidence" value="ECO:0007669"/>
    <property type="project" value="UniProtKB-UniRule"/>
</dbReference>
<keyword evidence="10" id="KW-1185">Reference proteome</keyword>
<comment type="catalytic activity">
    <reaction evidence="8">
        <text>L-glutamate + acetyl-CoA = N-acetyl-L-glutamate + CoA + H(+)</text>
        <dbReference type="Rhea" id="RHEA:24292"/>
        <dbReference type="ChEBI" id="CHEBI:15378"/>
        <dbReference type="ChEBI" id="CHEBI:29985"/>
        <dbReference type="ChEBI" id="CHEBI:44337"/>
        <dbReference type="ChEBI" id="CHEBI:57287"/>
        <dbReference type="ChEBI" id="CHEBI:57288"/>
        <dbReference type="EC" id="2.3.1.1"/>
    </reaction>
</comment>
<dbReference type="CDD" id="cd02152">
    <property type="entry name" value="OAT"/>
    <property type="match status" value="1"/>
</dbReference>
<dbReference type="EC" id="2.3.1.1" evidence="8"/>
<feature type="binding site" evidence="8">
    <location>
        <position position="408"/>
    </location>
    <ligand>
        <name>substrate</name>
    </ligand>
</feature>
<protein>
    <recommendedName>
        <fullName evidence="8">Arginine biosynthesis bifunctional protein ArgJ</fullName>
    </recommendedName>
    <domain>
        <recommendedName>
            <fullName evidence="8">Glutamate N-acetyltransferase</fullName>
            <ecNumber evidence="8">2.3.1.35</ecNumber>
        </recommendedName>
        <alternativeName>
            <fullName evidence="8">Ornithine acetyltransferase</fullName>
            <shortName evidence="8">OATase</shortName>
        </alternativeName>
        <alternativeName>
            <fullName evidence="8">Ornithine transacetylase</fullName>
        </alternativeName>
    </domain>
    <domain>
        <recommendedName>
            <fullName evidence="8">Amino-acid acetyltransferase</fullName>
            <ecNumber evidence="8">2.3.1.1</ecNumber>
        </recommendedName>
        <alternativeName>
            <fullName evidence="8">N-acetylglutamate synthase</fullName>
            <shortName evidence="8">AGSase</shortName>
        </alternativeName>
    </domain>
    <component>
        <recommendedName>
            <fullName evidence="8">Arginine biosynthesis bifunctional protein ArgJ alpha chain</fullName>
        </recommendedName>
    </component>
    <component>
        <recommendedName>
            <fullName evidence="8">Arginine biosynthesis bifunctional protein ArgJ beta chain</fullName>
        </recommendedName>
    </component>
</protein>
<dbReference type="Gene3D" id="3.10.20.340">
    <property type="entry name" value="ArgJ beta chain, C-terminal domain"/>
    <property type="match status" value="1"/>
</dbReference>
<comment type="subcellular location">
    <subcellularLocation>
        <location evidence="8">Cytoplasm</location>
    </subcellularLocation>
</comment>
<dbReference type="Pfam" id="PF01960">
    <property type="entry name" value="ArgJ"/>
    <property type="match status" value="1"/>
</dbReference>
<comment type="caution">
    <text evidence="9">The sequence shown here is derived from an EMBL/GenBank/DDBJ whole genome shotgun (WGS) entry which is preliminary data.</text>
</comment>
<feature type="site" description="Involved in the stabilization of negative charge on the oxyanion by the formation of the oxyanion hole" evidence="8">
    <location>
        <position position="119"/>
    </location>
</feature>
<feature type="binding site" evidence="8">
    <location>
        <position position="192"/>
    </location>
    <ligand>
        <name>substrate</name>
    </ligand>
</feature>
<evidence type="ECO:0000256" key="3">
    <source>
        <dbReference type="ARBA" id="ARBA00022571"/>
    </source>
</evidence>
<keyword evidence="3 8" id="KW-0055">Arginine biosynthesis</keyword>
<dbReference type="GO" id="GO:0005737">
    <property type="term" value="C:cytoplasm"/>
    <property type="evidence" value="ECO:0007669"/>
    <property type="project" value="UniProtKB-SubCell"/>
</dbReference>
<dbReference type="GO" id="GO:0006592">
    <property type="term" value="P:ornithine biosynthetic process"/>
    <property type="evidence" value="ECO:0007669"/>
    <property type="project" value="TreeGrafter"/>
</dbReference>
<feature type="binding site" evidence="8">
    <location>
        <position position="181"/>
    </location>
    <ligand>
        <name>substrate</name>
    </ligand>
</feature>
<dbReference type="AlphaFoldDB" id="A0A918XDD2"/>
<dbReference type="FunFam" id="3.60.70.12:FF:000001">
    <property type="entry name" value="Arginine biosynthesis bifunctional protein ArgJ, chloroplastic"/>
    <property type="match status" value="1"/>
</dbReference>
<keyword evidence="4 8" id="KW-0028">Amino-acid biosynthesis</keyword>
<sequence>MAVGEGKLPVLHPVAGVRVGTTSAGIKTPGRKDLVVFELAPGSRCAATFTQNAFCAAPVTLAKQHLQACDNQPRYWLVNTGNANAGTGERGIADARACTEALVRTDSADASSVLPFSTGVIGEHLPVDRITAALPWAVAALSDSGWADAAEGILTTDTRPKGFSQQFTVGEHQYTLTGIAKGAGMIRPNMATLLAYVATDMAVEQSVLQTLLSRAVEQSFNRITVDSDTSTNDACVLAATGAAGNVDVRDLESPEASALQDALEACCVSLAQDLVRDGEGASKFVAVEVGGGRSEQECLDVAFTIAHSPLVKTALFASDPNWGRLLAAIGRAGLDELAVADVSVYLNEILIAEKGQRAASYTESQGVEAMAPEEITVRIELGRGDALATVWTTDFSYDYVRINAEYRT</sequence>
<dbReference type="SUPFAM" id="SSF56266">
    <property type="entry name" value="DmpA/ArgJ-like"/>
    <property type="match status" value="1"/>
</dbReference>
<gene>
    <name evidence="8 9" type="primary">argJ</name>
    <name evidence="9" type="ORF">GCM10007053_02480</name>
</gene>
<dbReference type="Gene3D" id="3.60.70.12">
    <property type="entry name" value="L-amino peptidase D-ALA esterase/amidase"/>
    <property type="match status" value="1"/>
</dbReference>
<dbReference type="NCBIfam" id="NF003802">
    <property type="entry name" value="PRK05388.1"/>
    <property type="match status" value="1"/>
</dbReference>
<keyword evidence="8" id="KW-0963">Cytoplasm</keyword>
<evidence type="ECO:0000256" key="4">
    <source>
        <dbReference type="ARBA" id="ARBA00022605"/>
    </source>
</evidence>
<evidence type="ECO:0000256" key="2">
    <source>
        <dbReference type="ARBA" id="ARBA00011475"/>
    </source>
</evidence>
<proteinExistence type="inferred from homology"/>
<comment type="pathway">
    <text evidence="8">Amino-acid biosynthesis; L-arginine biosynthesis; N(2)-acetyl-L-ornithine from L-glutamate: step 1/4.</text>
</comment>
<evidence type="ECO:0000256" key="6">
    <source>
        <dbReference type="ARBA" id="ARBA00022813"/>
    </source>
</evidence>
<dbReference type="EC" id="2.3.1.35" evidence="8"/>
<dbReference type="EMBL" id="BMYM01000001">
    <property type="protein sequence ID" value="GHD26020.1"/>
    <property type="molecule type" value="Genomic_DNA"/>
</dbReference>
<comment type="function">
    <text evidence="8">Catalyzes two activities which are involved in the cyclic version of arginine biosynthesis: the synthesis of N-acetylglutamate from glutamate and acetyl-CoA as the acetyl donor, and of ornithine by transacetylation between N(2)-acetylornithine and glutamate.</text>
</comment>
<dbReference type="HAMAP" id="MF_01106">
    <property type="entry name" value="ArgJ"/>
    <property type="match status" value="1"/>
</dbReference>
<feature type="site" description="Involved in the stabilization of negative charge on the oxyanion by the formation of the oxyanion hole" evidence="8">
    <location>
        <position position="118"/>
    </location>
</feature>
<feature type="active site" description="Nucleophile" evidence="8">
    <location>
        <position position="192"/>
    </location>
</feature>
<dbReference type="PANTHER" id="PTHR23100">
    <property type="entry name" value="ARGININE BIOSYNTHESIS BIFUNCTIONAL PROTEIN ARGJ"/>
    <property type="match status" value="1"/>
</dbReference>
<evidence type="ECO:0000256" key="7">
    <source>
        <dbReference type="ARBA" id="ARBA00023315"/>
    </source>
</evidence>
<feature type="chain" id="PRO_5038198976" description="Arginine biosynthesis bifunctional protein ArgJ beta chain" evidence="8">
    <location>
        <begin position="192"/>
        <end position="408"/>
    </location>
</feature>